<name>A0ACC0KUA4_CHOFU</name>
<accession>A0ACC0KUA4</accession>
<sequence>MKTMTLLRRAQFHGANRLAEPRHRVYWTIAIFLLLWLALSILGEMIKRFLNTPTHLIKLDTNSAEMPFPSVLVCPEISFPQEKIDKLLEISVYWTIAILLLLWLALSILGEMIKRFLNTPTHLIKLDTNSAEMPFPSVLVCPEVSFPQEKIDKLLEISKYPEGMNENYIRPLIRQLAAFFSPDVPYSLLELSDVLQFLEYNGLDVESTGALLTTSCEETFIRCRFQGSNIDCAQIFHMELTLYGFCCVFNGRSLKRELKLNVRQNNKYNEWHTTEVGPFAALMMAINQTQVSNNVDLAYKWLIVQSGQRYVETSKNGTPLSPGTEEWASFWTSHLFVAEDSRFLGDRIRGCQIDNNRPLTYFQVYSRKYCLVECQMWLTMERCQCLLPAHHRPHGIPICHAFSLPCARRAQVADSGVCDCPFTCEYQSELTETTTYKFSTTFTSYDDFYDDLDLNQVTVVRVFIKSHEAYSFVRRSYFNFYDLFAQLGGVFNVFFGCSILTLLELLQLARYSCRRGPRTQATTGNILKPVAKKSTASSSSGVRVGRGGATAQGAGLKVAPEAYTF</sequence>
<organism evidence="1 2">
    <name type="scientific">Choristoneura fumiferana</name>
    <name type="common">Spruce budworm moth</name>
    <name type="synonym">Archips fumiferana</name>
    <dbReference type="NCBI Taxonomy" id="7141"/>
    <lineage>
        <taxon>Eukaryota</taxon>
        <taxon>Metazoa</taxon>
        <taxon>Ecdysozoa</taxon>
        <taxon>Arthropoda</taxon>
        <taxon>Hexapoda</taxon>
        <taxon>Insecta</taxon>
        <taxon>Pterygota</taxon>
        <taxon>Neoptera</taxon>
        <taxon>Endopterygota</taxon>
        <taxon>Lepidoptera</taxon>
        <taxon>Glossata</taxon>
        <taxon>Ditrysia</taxon>
        <taxon>Tortricoidea</taxon>
        <taxon>Tortricidae</taxon>
        <taxon>Tortricinae</taxon>
        <taxon>Choristoneura</taxon>
    </lineage>
</organism>
<gene>
    <name evidence="1" type="ORF">MSG28_001329</name>
</gene>
<evidence type="ECO:0000313" key="1">
    <source>
        <dbReference type="EMBL" id="KAI8439860.1"/>
    </source>
</evidence>
<protein>
    <submittedName>
        <fullName evidence="1">Uncharacterized protein</fullName>
    </submittedName>
</protein>
<reference evidence="1 2" key="1">
    <citation type="journal article" date="2022" name="Genome Biol. Evol.">
        <title>The Spruce Budworm Genome: Reconstructing the Evolutionary History of Antifreeze Proteins.</title>
        <authorList>
            <person name="Beliveau C."/>
            <person name="Gagne P."/>
            <person name="Picq S."/>
            <person name="Vernygora O."/>
            <person name="Keeling C.I."/>
            <person name="Pinkney K."/>
            <person name="Doucet D."/>
            <person name="Wen F."/>
            <person name="Johnston J.S."/>
            <person name="Maaroufi H."/>
            <person name="Boyle B."/>
            <person name="Laroche J."/>
            <person name="Dewar K."/>
            <person name="Juretic N."/>
            <person name="Blackburn G."/>
            <person name="Nisole A."/>
            <person name="Brunet B."/>
            <person name="Brandao M."/>
            <person name="Lumley L."/>
            <person name="Duan J."/>
            <person name="Quan G."/>
            <person name="Lucarotti C.J."/>
            <person name="Roe A.D."/>
            <person name="Sperling F.A.H."/>
            <person name="Levesque R.C."/>
            <person name="Cusson M."/>
        </authorList>
    </citation>
    <scope>NUCLEOTIDE SEQUENCE [LARGE SCALE GENOMIC DNA]</scope>
    <source>
        <strain evidence="1">Glfc:IPQL:Cfum</strain>
    </source>
</reference>
<comment type="caution">
    <text evidence="1">The sequence shown here is derived from an EMBL/GenBank/DDBJ whole genome shotgun (WGS) entry which is preliminary data.</text>
</comment>
<proteinExistence type="predicted"/>
<dbReference type="EMBL" id="CM046102">
    <property type="protein sequence ID" value="KAI8439860.1"/>
    <property type="molecule type" value="Genomic_DNA"/>
</dbReference>
<evidence type="ECO:0000313" key="2">
    <source>
        <dbReference type="Proteomes" id="UP001064048"/>
    </source>
</evidence>
<dbReference type="Proteomes" id="UP001064048">
    <property type="component" value="Chromosome 2"/>
</dbReference>
<keyword evidence="2" id="KW-1185">Reference proteome</keyword>